<reference evidence="2 3" key="1">
    <citation type="submission" date="2024-03" db="EMBL/GenBank/DDBJ databases">
        <title>Novel Streptomyces species of biotechnological and ecological value are a feature of Machair soil.</title>
        <authorList>
            <person name="Prole J.R."/>
            <person name="Goodfellow M."/>
            <person name="Allenby N."/>
            <person name="Ward A.C."/>
        </authorList>
    </citation>
    <scope>NUCLEOTIDE SEQUENCE [LARGE SCALE GENOMIC DNA]</scope>
    <source>
        <strain evidence="2 3">MS1.HAVA.3</strain>
    </source>
</reference>
<evidence type="ECO:0000313" key="3">
    <source>
        <dbReference type="Proteomes" id="UP001382904"/>
    </source>
</evidence>
<feature type="region of interest" description="Disordered" evidence="1">
    <location>
        <begin position="108"/>
        <end position="128"/>
    </location>
</feature>
<feature type="region of interest" description="Disordered" evidence="1">
    <location>
        <begin position="310"/>
        <end position="368"/>
    </location>
</feature>
<comment type="caution">
    <text evidence="2">The sequence shown here is derived from an EMBL/GenBank/DDBJ whole genome shotgun (WGS) entry which is preliminary data.</text>
</comment>
<name>A0ABU8UD25_9ACTN</name>
<evidence type="ECO:0000313" key="2">
    <source>
        <dbReference type="EMBL" id="MEJ8645381.1"/>
    </source>
</evidence>
<gene>
    <name evidence="2" type="ORF">WKI68_37540</name>
</gene>
<evidence type="ECO:0000256" key="1">
    <source>
        <dbReference type="SAM" id="MobiDB-lite"/>
    </source>
</evidence>
<feature type="compositionally biased region" description="Polar residues" evidence="1">
    <location>
        <begin position="324"/>
        <end position="344"/>
    </location>
</feature>
<accession>A0ABU8UD25</accession>
<sequence>MLAKARHLHDLAMTAEAESLPAMGLGDALQQAERDIADMGRLIKVLLAQIDVLQDEAAKQSAPAGGTDLSGGPVEAIAAQLEELRHHVAEAQRVRDATLKAYGTAQSEVPVEQAGEDAASEAQSGTELRGSLARLHNTAARRQQDALHLWTADGDVPEAGAGRSSDGDVVGEDLTHGSAGHALEGPHARAEPSVPPGEGSTVGTTEAESPAAAARPGQEAVSPPLPFEEGGTQASPAAKTDPDDSVREQGSGSAAEPDGGEGPLPGVEKDSDGSAPEPGRRGVLRLPAGAALLLLVATSVVGGMLITRYQAPPADGRGPETRLDSPTTPAGPTVPRSGSPTSRAWNPPSPPHPRRPHRTPRTGTRSQR</sequence>
<feature type="region of interest" description="Disordered" evidence="1">
    <location>
        <begin position="157"/>
        <end position="282"/>
    </location>
</feature>
<protein>
    <submittedName>
        <fullName evidence="2">Uncharacterized protein</fullName>
    </submittedName>
</protein>
<organism evidence="2 3">
    <name type="scientific">Streptomyces caledonius</name>
    <dbReference type="NCBI Taxonomy" id="3134107"/>
    <lineage>
        <taxon>Bacteria</taxon>
        <taxon>Bacillati</taxon>
        <taxon>Actinomycetota</taxon>
        <taxon>Actinomycetes</taxon>
        <taxon>Kitasatosporales</taxon>
        <taxon>Streptomycetaceae</taxon>
        <taxon>Streptomyces</taxon>
    </lineage>
</organism>
<keyword evidence="3" id="KW-1185">Reference proteome</keyword>
<dbReference type="EMBL" id="JBBKAM010000003">
    <property type="protein sequence ID" value="MEJ8645381.1"/>
    <property type="molecule type" value="Genomic_DNA"/>
</dbReference>
<proteinExistence type="predicted"/>
<dbReference type="Proteomes" id="UP001382904">
    <property type="component" value="Unassembled WGS sequence"/>
</dbReference>